<evidence type="ECO:0000259" key="3">
    <source>
        <dbReference type="Pfam" id="PF16655"/>
    </source>
</evidence>
<evidence type="ECO:0000256" key="1">
    <source>
        <dbReference type="SAM" id="SignalP"/>
    </source>
</evidence>
<dbReference type="EMBL" id="SMAO01000004">
    <property type="protein sequence ID" value="TCT21384.1"/>
    <property type="molecule type" value="Genomic_DNA"/>
</dbReference>
<evidence type="ECO:0000259" key="2">
    <source>
        <dbReference type="Pfam" id="PF09423"/>
    </source>
</evidence>
<gene>
    <name evidence="4" type="ORF">EDC35_104239</name>
</gene>
<dbReference type="InterPro" id="IPR006311">
    <property type="entry name" value="TAT_signal"/>
</dbReference>
<dbReference type="PROSITE" id="PS51318">
    <property type="entry name" value="TAT"/>
    <property type="match status" value="1"/>
</dbReference>
<evidence type="ECO:0000313" key="5">
    <source>
        <dbReference type="Proteomes" id="UP000295717"/>
    </source>
</evidence>
<dbReference type="Proteomes" id="UP000295717">
    <property type="component" value="Unassembled WGS sequence"/>
</dbReference>
<name>A0A4R3MYC0_9GAMM</name>
<accession>A0A4R3MYC0</accession>
<proteinExistence type="predicted"/>
<feature type="domain" description="PhoD-like phosphatase metallophosphatase" evidence="2">
    <location>
        <begin position="532"/>
        <end position="725"/>
    </location>
</feature>
<feature type="signal peptide" evidence="1">
    <location>
        <begin position="1"/>
        <end position="28"/>
    </location>
</feature>
<dbReference type="Gene3D" id="2.60.40.380">
    <property type="entry name" value="Purple acid phosphatase-like, N-terminal"/>
    <property type="match status" value="1"/>
</dbReference>
<dbReference type="SUPFAM" id="SSF56300">
    <property type="entry name" value="Metallo-dependent phosphatases"/>
    <property type="match status" value="1"/>
</dbReference>
<dbReference type="InterPro" id="IPR029052">
    <property type="entry name" value="Metallo-depent_PP-like"/>
</dbReference>
<dbReference type="Pfam" id="PF16655">
    <property type="entry name" value="PhoD_N"/>
    <property type="match status" value="1"/>
</dbReference>
<feature type="domain" description="Phospholipase D N-terminal" evidence="3">
    <location>
        <begin position="54"/>
        <end position="144"/>
    </location>
</feature>
<dbReference type="InterPro" id="IPR032093">
    <property type="entry name" value="PhoD_N"/>
</dbReference>
<dbReference type="Pfam" id="PF09423">
    <property type="entry name" value="PhoD"/>
    <property type="match status" value="2"/>
</dbReference>
<organism evidence="4 5">
    <name type="scientific">Thiobaca trueperi</name>
    <dbReference type="NCBI Taxonomy" id="127458"/>
    <lineage>
        <taxon>Bacteria</taxon>
        <taxon>Pseudomonadati</taxon>
        <taxon>Pseudomonadota</taxon>
        <taxon>Gammaproteobacteria</taxon>
        <taxon>Chromatiales</taxon>
        <taxon>Chromatiaceae</taxon>
        <taxon>Thiobaca</taxon>
    </lineage>
</organism>
<dbReference type="PANTHER" id="PTHR43606:SF2">
    <property type="entry name" value="ALKALINE PHOSPHATASE FAMILY PROTEIN (AFU_ORTHOLOGUE AFUA_5G03860)"/>
    <property type="match status" value="1"/>
</dbReference>
<evidence type="ECO:0000313" key="4">
    <source>
        <dbReference type="EMBL" id="TCT21384.1"/>
    </source>
</evidence>
<protein>
    <submittedName>
        <fullName evidence="4">Alkaline phosphatase D</fullName>
    </submittedName>
</protein>
<dbReference type="PANTHER" id="PTHR43606">
    <property type="entry name" value="PHOSPHATASE, PUTATIVE (AFU_ORTHOLOGUE AFUA_6G08710)-RELATED"/>
    <property type="match status" value="1"/>
</dbReference>
<feature type="domain" description="PhoD-like phosphatase metallophosphatase" evidence="2">
    <location>
        <begin position="156"/>
        <end position="368"/>
    </location>
</feature>
<dbReference type="OrthoDB" id="327733at2"/>
<dbReference type="AlphaFoldDB" id="A0A4R3MYC0"/>
<dbReference type="CDD" id="cd07389">
    <property type="entry name" value="MPP_PhoD"/>
    <property type="match status" value="1"/>
</dbReference>
<dbReference type="InterPro" id="IPR052900">
    <property type="entry name" value="Phospholipid_Metab_Enz"/>
</dbReference>
<dbReference type="InterPro" id="IPR038607">
    <property type="entry name" value="PhoD-like_sf"/>
</dbReference>
<reference evidence="4 5" key="1">
    <citation type="submission" date="2019-03" db="EMBL/GenBank/DDBJ databases">
        <title>Genomic Encyclopedia of Type Strains, Phase IV (KMG-IV): sequencing the most valuable type-strain genomes for metagenomic binning, comparative biology and taxonomic classification.</title>
        <authorList>
            <person name="Goeker M."/>
        </authorList>
    </citation>
    <scope>NUCLEOTIDE SEQUENCE [LARGE SCALE GENOMIC DNA]</scope>
    <source>
        <strain evidence="4 5">DSM 13587</strain>
    </source>
</reference>
<dbReference type="InterPro" id="IPR018946">
    <property type="entry name" value="PhoD-like_MPP"/>
</dbReference>
<keyword evidence="1" id="KW-0732">Signal</keyword>
<dbReference type="Gene3D" id="3.60.21.70">
    <property type="entry name" value="PhoD-like phosphatase"/>
    <property type="match status" value="2"/>
</dbReference>
<keyword evidence="5" id="KW-1185">Reference proteome</keyword>
<comment type="caution">
    <text evidence="4">The sequence shown here is derived from an EMBL/GenBank/DDBJ whole genome shotgun (WGS) entry which is preliminary data.</text>
</comment>
<sequence>MSISRRQFLRIAVVSAASASLGATASQAATESADIDPSGATGAPKISRVRFPQSVASGDPKPTSLILWTRVRSDSGADVSLRLQVAKDAAFAKLVVDTELLASAEHDHCLKVKVVDLAPYTNYRYRFLYGSKTPVSSPVGRARTAPLADADVPVRFGVVVCQDYIDGYYNAYALMQNRDPNLDFIVHLGDYIYEYDHGTGGEGDDIAARAIRFPDQSPGAWVKANWEQGGKDSKAARSLENYRHLYRVHHGDRMLQRIHERIPMLLIWDDHEFSDDCYGASGTYSNGRIKEYDPERRRNAQQAFFEYLPVDEDFADGIDDTQALDPPLNDTYRSTAKPGRGCWRTLRFGRHLEMFLADYRTYRPDHLIPEDAFPGQVVLDKAALIALFEAQYPGQGAAIYAAQSGSFSAYTALSSLPAGYADHAAAYTQVLMGVLTQVYLAEGLTATKAQAKATRDLSGPIAVRWFNGLLAQYNATVPPAQQLPPIDSATESKLERGLDYTLLGKTSFFSSVGARYGVVKATYDLLAAARYKGRPEKVLGAQQQAALDRFIATSDASFLCLASSVSTASLVWDLTEVDEFAPIGFNQRFLANVDHWDGFPTRRQAILSALQERGKTFVVSGDIHASFLTQWRPDPGNLNAVADFTATSISSTVFNRFVELTVEALSDLLNTPEMQAKARELLVDGLDDTLKSGFANVYPHSELRYALTRENGYAVIAVNADQVQATYRTFPHAQAKTPASNTGAGLTVTTARFRFDGREITAI</sequence>
<dbReference type="RefSeq" id="WP_132976979.1">
    <property type="nucleotide sequence ID" value="NZ_SMAO01000004.1"/>
</dbReference>
<feature type="chain" id="PRO_5020798083" evidence="1">
    <location>
        <begin position="29"/>
        <end position="763"/>
    </location>
</feature>